<protein>
    <submittedName>
        <fullName evidence="1">Uncharacterized protein</fullName>
    </submittedName>
</protein>
<evidence type="ECO:0000313" key="1">
    <source>
        <dbReference type="EMBL" id="MPC46787.1"/>
    </source>
</evidence>
<gene>
    <name evidence="1" type="ORF">E2C01_040513</name>
</gene>
<organism evidence="1 2">
    <name type="scientific">Portunus trituberculatus</name>
    <name type="common">Swimming crab</name>
    <name type="synonym">Neptunus trituberculatus</name>
    <dbReference type="NCBI Taxonomy" id="210409"/>
    <lineage>
        <taxon>Eukaryota</taxon>
        <taxon>Metazoa</taxon>
        <taxon>Ecdysozoa</taxon>
        <taxon>Arthropoda</taxon>
        <taxon>Crustacea</taxon>
        <taxon>Multicrustacea</taxon>
        <taxon>Malacostraca</taxon>
        <taxon>Eumalacostraca</taxon>
        <taxon>Eucarida</taxon>
        <taxon>Decapoda</taxon>
        <taxon>Pleocyemata</taxon>
        <taxon>Brachyura</taxon>
        <taxon>Eubrachyura</taxon>
        <taxon>Portunoidea</taxon>
        <taxon>Portunidae</taxon>
        <taxon>Portuninae</taxon>
        <taxon>Portunus</taxon>
    </lineage>
</organism>
<name>A0A5B7FN81_PORTR</name>
<sequence length="234" mass="26051">MSLLALASTNKNSKTPCSALEAAPAHLAKTWSVQEAMSATEPHNFSICANSRKETEIAGLLRRSFALTSPLQFLTLALATAKRVREIQALSTQVAVQGHDMVLSYLPDFVAKIKTPSNPLPREFVLTSLSEAVCSNDDERLLCPVCALQWYLHRTWSPSRPWHLFLLVRNPIRPLSKMAISYFLQQLILAAHEDFPDHLEPILNVRAYDVQSVATSLLWSINKAVADIMAVACW</sequence>
<keyword evidence="2" id="KW-1185">Reference proteome</keyword>
<dbReference type="PANTHER" id="PTHR35617:SF3">
    <property type="entry name" value="CORE-BINDING (CB) DOMAIN-CONTAINING PROTEIN"/>
    <property type="match status" value="1"/>
</dbReference>
<dbReference type="AlphaFoldDB" id="A0A5B7FN81"/>
<reference evidence="1 2" key="1">
    <citation type="submission" date="2019-05" db="EMBL/GenBank/DDBJ databases">
        <title>Another draft genome of Portunus trituberculatus and its Hox gene families provides insights of decapod evolution.</title>
        <authorList>
            <person name="Jeong J.-H."/>
            <person name="Song I."/>
            <person name="Kim S."/>
            <person name="Choi T."/>
            <person name="Kim D."/>
            <person name="Ryu S."/>
            <person name="Kim W."/>
        </authorList>
    </citation>
    <scope>NUCLEOTIDE SEQUENCE [LARGE SCALE GENOMIC DNA]</scope>
    <source>
        <tissue evidence="1">Muscle</tissue>
    </source>
</reference>
<dbReference type="PANTHER" id="PTHR35617">
    <property type="entry name" value="PHAGE_INTEGRASE DOMAIN-CONTAINING PROTEIN"/>
    <property type="match status" value="1"/>
</dbReference>
<dbReference type="OrthoDB" id="7477527at2759"/>
<dbReference type="EMBL" id="VSRR010007379">
    <property type="protein sequence ID" value="MPC46787.1"/>
    <property type="molecule type" value="Genomic_DNA"/>
</dbReference>
<evidence type="ECO:0000313" key="2">
    <source>
        <dbReference type="Proteomes" id="UP000324222"/>
    </source>
</evidence>
<accession>A0A5B7FN81</accession>
<comment type="caution">
    <text evidence="1">The sequence shown here is derived from an EMBL/GenBank/DDBJ whole genome shotgun (WGS) entry which is preliminary data.</text>
</comment>
<dbReference type="Proteomes" id="UP000324222">
    <property type="component" value="Unassembled WGS sequence"/>
</dbReference>
<proteinExistence type="predicted"/>